<dbReference type="Pfam" id="PF06122">
    <property type="entry name" value="TraH"/>
    <property type="match status" value="1"/>
</dbReference>
<dbReference type="AlphaFoldDB" id="A0A2V2BD69"/>
<organism evidence="2 3">
    <name type="scientific">Pantoea allii</name>
    <dbReference type="NCBI Taxonomy" id="574096"/>
    <lineage>
        <taxon>Bacteria</taxon>
        <taxon>Pseudomonadati</taxon>
        <taxon>Pseudomonadota</taxon>
        <taxon>Gammaproteobacteria</taxon>
        <taxon>Enterobacterales</taxon>
        <taxon>Erwiniaceae</taxon>
        <taxon>Pantoea</taxon>
    </lineage>
</organism>
<feature type="signal peptide" evidence="1">
    <location>
        <begin position="1"/>
        <end position="37"/>
    </location>
</feature>
<dbReference type="STRING" id="574096.HA38_11745"/>
<dbReference type="NCBIfam" id="NF010279">
    <property type="entry name" value="PRK13723.1"/>
    <property type="match status" value="1"/>
</dbReference>
<evidence type="ECO:0000256" key="1">
    <source>
        <dbReference type="SAM" id="SignalP"/>
    </source>
</evidence>
<accession>A0A2V2BD69</accession>
<proteinExistence type="predicted"/>
<gene>
    <name evidence="2" type="ORF">C7431_11170</name>
</gene>
<dbReference type="InterPro" id="IPR010927">
    <property type="entry name" value="T4SS_TraH"/>
</dbReference>
<keyword evidence="1" id="KW-0732">Signal</keyword>
<dbReference type="EMBL" id="QGHF01000011">
    <property type="protein sequence ID" value="PWK94333.1"/>
    <property type="molecule type" value="Genomic_DNA"/>
</dbReference>
<comment type="caution">
    <text evidence="2">The sequence shown here is derived from an EMBL/GenBank/DDBJ whole genome shotgun (WGS) entry which is preliminary data.</text>
</comment>
<protein>
    <submittedName>
        <fullName evidence="2">Conjugative transfer pilus assembly protein TraH</fullName>
    </submittedName>
</protein>
<evidence type="ECO:0000313" key="2">
    <source>
        <dbReference type="EMBL" id="PWK94333.1"/>
    </source>
</evidence>
<sequence>MNNIKKQFFVRLAMLKAVRKLCVSALTAMLIASPAMADVQGDLNGYFSSLGFDGNVSQAQAWQGQAAGYMTGGSVYLRNQVKQVQLISMQVPSLNAGCGGIDAYLGAFSYINGAELQRFVKQIMSNAAGYAFDLALQTMVPELKQAKDFLQKLASDVNSANMSSCQAAQGIIGGLWPVTQVSSQKICQDIAGEDNIFADWAASRQGCTVGGQGDNVTSRAPDNMKDQVLKNKNLIWDALGRNHLFDGNTELKELVMSVTGSIVFNAQGQITILTPMVDNRDIINVLMRGGSAKMYGCDTADLCLTPVISTVSVSSDSALVAQVRNIMLAIDGQLDSDAPLTDQEKGFINTTSVPVLKYLTNSHSMGMSPTYLLQVADFIAQDMMIQYLHELVQQASESLAGRNYPEEAAKELRNNIATAQSLLAQMKLQSTADQNALDGIDRNMQYLQQQVSTILSTSYQSNYNWGTGND</sequence>
<name>A0A2V2BD69_9GAMM</name>
<dbReference type="Proteomes" id="UP000245981">
    <property type="component" value="Unassembled WGS sequence"/>
</dbReference>
<feature type="chain" id="PRO_5016122775" evidence="1">
    <location>
        <begin position="38"/>
        <end position="470"/>
    </location>
</feature>
<reference evidence="2 3" key="1">
    <citation type="submission" date="2018-05" db="EMBL/GenBank/DDBJ databases">
        <title>Genomic Encyclopedia of Type Strains, Phase IV (KMG-V): Genome sequencing to study the core and pangenomes of soil and plant-associated prokaryotes.</title>
        <authorList>
            <person name="Whitman W."/>
        </authorList>
    </citation>
    <scope>NUCLEOTIDE SEQUENCE [LARGE SCALE GENOMIC DNA]</scope>
    <source>
        <strain evidence="2 3">PNA 200-10</strain>
    </source>
</reference>
<evidence type="ECO:0000313" key="3">
    <source>
        <dbReference type="Proteomes" id="UP000245981"/>
    </source>
</evidence>